<dbReference type="GO" id="GO:0005886">
    <property type="term" value="C:plasma membrane"/>
    <property type="evidence" value="ECO:0007669"/>
    <property type="project" value="TreeGrafter"/>
</dbReference>
<sequence length="295" mass="31707">MTRERRGRSERPDRPVRRDVQRSPRPGGAAGARATASDRTSSRRRTSTVTDPGTRRTRESASAARKSAAVETPRRPWYRRPSVMGVVGVVVVVALGLVAWFTPLLSVRETDVAGATSISGEQIRQVLAVPQGQPLLRVDTEGAAQRVAAIPKVASARVQRVYPSTIRVTVTERVPVVFVDSPGGTHLLDAEAVDYEIAPPPPGVPRLVTESPGWRDPSTEAAIEVLESMPPQLRGQVGQVAAKSISDISVTLLDGRIVVWGGTEKSERKAAVTLPLLTQPGQTYDVSSPDLPTVR</sequence>
<keyword evidence="6 9" id="KW-0472">Membrane</keyword>
<feature type="transmembrane region" description="Helical" evidence="9">
    <location>
        <begin position="83"/>
        <end position="101"/>
    </location>
</feature>
<evidence type="ECO:0000256" key="9">
    <source>
        <dbReference type="SAM" id="Phobius"/>
    </source>
</evidence>
<dbReference type="PANTHER" id="PTHR37820:SF1">
    <property type="entry name" value="CELL DIVISION PROTEIN FTSQ"/>
    <property type="match status" value="1"/>
</dbReference>
<keyword evidence="4 9" id="KW-0812">Transmembrane</keyword>
<reference evidence="11 12" key="1">
    <citation type="submission" date="2018-06" db="EMBL/GenBank/DDBJ databases">
        <authorList>
            <consortium name="Pathogen Informatics"/>
            <person name="Doyle S."/>
        </authorList>
    </citation>
    <scope>NUCLEOTIDE SEQUENCE [LARGE SCALE GENOMIC DNA]</scope>
    <source>
        <strain evidence="11 12">NCTC13229</strain>
    </source>
</reference>
<feature type="region of interest" description="Disordered" evidence="8">
    <location>
        <begin position="1"/>
        <end position="73"/>
    </location>
</feature>
<evidence type="ECO:0000256" key="2">
    <source>
        <dbReference type="ARBA" id="ARBA00022475"/>
    </source>
</evidence>
<dbReference type="InterPro" id="IPR034746">
    <property type="entry name" value="POTRA"/>
</dbReference>
<evidence type="ECO:0000259" key="10">
    <source>
        <dbReference type="PROSITE" id="PS51779"/>
    </source>
</evidence>
<evidence type="ECO:0000256" key="8">
    <source>
        <dbReference type="SAM" id="MobiDB-lite"/>
    </source>
</evidence>
<evidence type="ECO:0000313" key="12">
    <source>
        <dbReference type="Proteomes" id="UP000251211"/>
    </source>
</evidence>
<evidence type="ECO:0000256" key="7">
    <source>
        <dbReference type="ARBA" id="ARBA00023306"/>
    </source>
</evidence>
<dbReference type="GO" id="GO:0051301">
    <property type="term" value="P:cell division"/>
    <property type="evidence" value="ECO:0007669"/>
    <property type="project" value="UniProtKB-KW"/>
</dbReference>
<keyword evidence="3 11" id="KW-0132">Cell division</keyword>
<dbReference type="Proteomes" id="UP000251211">
    <property type="component" value="Unassembled WGS sequence"/>
</dbReference>
<dbReference type="Gene3D" id="3.10.20.310">
    <property type="entry name" value="membrane protein fhac"/>
    <property type="match status" value="1"/>
</dbReference>
<accession>A0AB38FCB5</accession>
<comment type="subcellular location">
    <subcellularLocation>
        <location evidence="1">Membrane</location>
    </subcellularLocation>
</comment>
<feature type="compositionally biased region" description="Low complexity" evidence="8">
    <location>
        <begin position="60"/>
        <end position="69"/>
    </location>
</feature>
<evidence type="ECO:0000256" key="1">
    <source>
        <dbReference type="ARBA" id="ARBA00004370"/>
    </source>
</evidence>
<evidence type="ECO:0000256" key="6">
    <source>
        <dbReference type="ARBA" id="ARBA00023136"/>
    </source>
</evidence>
<dbReference type="PROSITE" id="PS51779">
    <property type="entry name" value="POTRA"/>
    <property type="match status" value="1"/>
</dbReference>
<dbReference type="RefSeq" id="WP_245973471.1">
    <property type="nucleotide sequence ID" value="NZ_QTTP01000001.1"/>
</dbReference>
<evidence type="ECO:0000313" key="11">
    <source>
        <dbReference type="EMBL" id="SPZ39204.1"/>
    </source>
</evidence>
<comment type="caution">
    <text evidence="11">The sequence shown here is derived from an EMBL/GenBank/DDBJ whole genome shotgun (WGS) entry which is preliminary data.</text>
</comment>
<name>A0AB38FCB5_RHOWR</name>
<feature type="compositionally biased region" description="Basic and acidic residues" evidence="8">
    <location>
        <begin position="1"/>
        <end position="22"/>
    </location>
</feature>
<protein>
    <submittedName>
        <fullName evidence="11">Cell division protein FtsQ</fullName>
    </submittedName>
</protein>
<dbReference type="PANTHER" id="PTHR37820">
    <property type="entry name" value="CELL DIVISION PROTEIN DIVIB"/>
    <property type="match status" value="1"/>
</dbReference>
<dbReference type="EMBL" id="UAUI01000010">
    <property type="protein sequence ID" value="SPZ39204.1"/>
    <property type="molecule type" value="Genomic_DNA"/>
</dbReference>
<feature type="compositionally biased region" description="Low complexity" evidence="8">
    <location>
        <begin position="23"/>
        <end position="39"/>
    </location>
</feature>
<gene>
    <name evidence="11" type="primary">ftsQ</name>
    <name evidence="11" type="ORF">NCTC13229_02681</name>
</gene>
<evidence type="ECO:0000256" key="3">
    <source>
        <dbReference type="ARBA" id="ARBA00022618"/>
    </source>
</evidence>
<keyword evidence="2" id="KW-1003">Cell membrane</keyword>
<keyword evidence="7" id="KW-0131">Cell cycle</keyword>
<dbReference type="AlphaFoldDB" id="A0AB38FCB5"/>
<proteinExistence type="predicted"/>
<keyword evidence="5 9" id="KW-1133">Transmembrane helix</keyword>
<dbReference type="InterPro" id="IPR013685">
    <property type="entry name" value="POTRA_FtsQ_type"/>
</dbReference>
<organism evidence="11 12">
    <name type="scientific">Rhodococcus wratislaviensis</name>
    <name type="common">Tsukamurella wratislaviensis</name>
    <dbReference type="NCBI Taxonomy" id="44752"/>
    <lineage>
        <taxon>Bacteria</taxon>
        <taxon>Bacillati</taxon>
        <taxon>Actinomycetota</taxon>
        <taxon>Actinomycetes</taxon>
        <taxon>Mycobacteriales</taxon>
        <taxon>Nocardiaceae</taxon>
        <taxon>Rhodococcus</taxon>
    </lineage>
</organism>
<evidence type="ECO:0000256" key="5">
    <source>
        <dbReference type="ARBA" id="ARBA00022989"/>
    </source>
</evidence>
<dbReference type="Pfam" id="PF08478">
    <property type="entry name" value="POTRA_1"/>
    <property type="match status" value="1"/>
</dbReference>
<dbReference type="InterPro" id="IPR050487">
    <property type="entry name" value="FtsQ_DivIB"/>
</dbReference>
<feature type="domain" description="POTRA" evidence="10">
    <location>
        <begin position="105"/>
        <end position="173"/>
    </location>
</feature>
<evidence type="ECO:0000256" key="4">
    <source>
        <dbReference type="ARBA" id="ARBA00022692"/>
    </source>
</evidence>